<proteinExistence type="predicted"/>
<accession>A0A8I5MZL2</accession>
<reference evidence="1" key="2">
    <citation type="submission" date="2025-08" db="UniProtKB">
        <authorList>
            <consortium name="Ensembl"/>
        </authorList>
    </citation>
    <scope>IDENTIFICATION</scope>
</reference>
<dbReference type="PANTHER" id="PTHR46254:SF6">
    <property type="entry name" value="HIGH MOBILITY GROUP AT-HOOK 2"/>
    <property type="match status" value="1"/>
</dbReference>
<organism evidence="1 2">
    <name type="scientific">Papio anubis</name>
    <name type="common">Olive baboon</name>
    <dbReference type="NCBI Taxonomy" id="9555"/>
    <lineage>
        <taxon>Eukaryota</taxon>
        <taxon>Metazoa</taxon>
        <taxon>Chordata</taxon>
        <taxon>Craniata</taxon>
        <taxon>Vertebrata</taxon>
        <taxon>Euteleostomi</taxon>
        <taxon>Mammalia</taxon>
        <taxon>Eutheria</taxon>
        <taxon>Euarchontoglires</taxon>
        <taxon>Primates</taxon>
        <taxon>Haplorrhini</taxon>
        <taxon>Catarrhini</taxon>
        <taxon>Cercopithecidae</taxon>
        <taxon>Cercopithecinae</taxon>
        <taxon>Papio</taxon>
    </lineage>
</organism>
<reference evidence="1" key="3">
    <citation type="submission" date="2025-09" db="UniProtKB">
        <authorList>
            <consortium name="Ensembl"/>
        </authorList>
    </citation>
    <scope>IDENTIFICATION</scope>
</reference>
<sequence length="120" mass="13775">MQWNNLGSLHPPPSEFKQFSCLSLLSSWDDRCPPSHPANFCIFNKSRVSSCWPGWSRTPDLVIRPPRPPKVLGLQGSLFSLCETLEWHLLINEDFLILSAILREKEKGSHSSIHGKYFHF</sequence>
<reference evidence="1 2" key="1">
    <citation type="submission" date="2012-03" db="EMBL/GenBank/DDBJ databases">
        <title>Whole Genome Assembly of Papio anubis.</title>
        <authorList>
            <person name="Liu Y.L."/>
            <person name="Abraham K.A."/>
            <person name="Akbar H.A."/>
            <person name="Ali S.A."/>
            <person name="Anosike U.A."/>
            <person name="Aqrawi P.A."/>
            <person name="Arias F.A."/>
            <person name="Attaway T.A."/>
            <person name="Awwad R.A."/>
            <person name="Babu C.B."/>
            <person name="Bandaranaike D.B."/>
            <person name="Battles P.B."/>
            <person name="Bell A.B."/>
            <person name="Beltran B.B."/>
            <person name="Berhane-Mersha D.B."/>
            <person name="Bess C.B."/>
            <person name="Bickham C.B."/>
            <person name="Bolden T.B."/>
            <person name="Carter K.C."/>
            <person name="Chau D.C."/>
            <person name="Chavez A.C."/>
            <person name="Clerc-Blankenburg K.C."/>
            <person name="Coyle M.C."/>
            <person name="Dao M.D."/>
            <person name="Davila M.L.D."/>
            <person name="Davy-Carroll L.D."/>
            <person name="Denson S.D."/>
            <person name="Dinh H.D."/>
            <person name="Fernandez S.F."/>
            <person name="Fernando P.F."/>
            <person name="Forbes L.F."/>
            <person name="Francis C.F."/>
            <person name="Francisco L.F."/>
            <person name="Fu Q.F."/>
            <person name="Garcia-Iii R.G."/>
            <person name="Garrett T.G."/>
            <person name="Gross S.G."/>
            <person name="Gubbala S.G."/>
            <person name="Hirani K.H."/>
            <person name="Hogues M.H."/>
            <person name="Hollins B.H."/>
            <person name="Jackson L.J."/>
            <person name="Javaid M.J."/>
            <person name="Jhangiani S.J."/>
            <person name="Johnson A.J."/>
            <person name="Johnson B.J."/>
            <person name="Jones J.J."/>
            <person name="Joshi V.J."/>
            <person name="Kalu J.K."/>
            <person name="Khan N.K."/>
            <person name="Korchina V.K."/>
            <person name="Kovar C.K."/>
            <person name="Lago L.L."/>
            <person name="Lara F.L."/>
            <person name="Le T.-K.L."/>
            <person name="Lee S.L."/>
            <person name="Legall-Iii F.L."/>
            <person name="Lemon S.L."/>
            <person name="Liu J.L."/>
            <person name="Liu Y.-S.L."/>
            <person name="Liyanage D.L."/>
            <person name="Lopez J.L."/>
            <person name="Lorensuhewa L.L."/>
            <person name="Mata R.M."/>
            <person name="Mathew T.M."/>
            <person name="Mercado C.M."/>
            <person name="Mercado I.M."/>
            <person name="Morales K.M."/>
            <person name="Morgan M.M."/>
            <person name="Munidasa M.M."/>
            <person name="Ngo D.N."/>
            <person name="Nguyen L.N."/>
            <person name="Nguyen T.N."/>
            <person name="Nguyen N.N."/>
            <person name="Obregon M.O."/>
            <person name="Okwuonu G.O."/>
            <person name="Ongeri F.O."/>
            <person name="Onwere C.O."/>
            <person name="Osifeso I.O."/>
            <person name="Parra A.P."/>
            <person name="Patil S.P."/>
            <person name="Perez A.P."/>
            <person name="Perez Y.P."/>
            <person name="Pham C.P."/>
            <person name="Pu L.-L.P."/>
            <person name="Puazo M.P."/>
            <person name="Quiroz J.Q."/>
            <person name="Rouhana J.R."/>
            <person name="Ruiz M.R."/>
            <person name="Ruiz S.-J.R."/>
            <person name="Saada N.S."/>
            <person name="Santibanez J.S."/>
            <person name="Scheel M.S."/>
            <person name="Schneider B.S."/>
            <person name="Simmons D.S."/>
            <person name="Sisson I.S."/>
            <person name="Tang L.-Y.T."/>
            <person name="Thornton R.T."/>
            <person name="Tisius J.T."/>
            <person name="Toledanes G.T."/>
            <person name="Trejos Z.T."/>
            <person name="Usmani K.U."/>
            <person name="Varghese R.V."/>
            <person name="Vattathil S.V."/>
            <person name="Vee V.V."/>
            <person name="Walker D.W."/>
            <person name="Weissenberger G.W."/>
            <person name="White C.W."/>
            <person name="Williams A.W."/>
            <person name="Woodworth J.W."/>
            <person name="Wright R.W."/>
            <person name="Zhu Y.Z."/>
            <person name="Han Y.H."/>
            <person name="Newsham I.N."/>
            <person name="Nazareth L.N."/>
            <person name="Worley K.W."/>
            <person name="Muzny D.M."/>
            <person name="Rogers J.R."/>
            <person name="Gibbs R.G."/>
        </authorList>
    </citation>
    <scope>NUCLEOTIDE SEQUENCE [LARGE SCALE GENOMIC DNA]</scope>
</reference>
<protein>
    <submittedName>
        <fullName evidence="1">Uncharacterized protein</fullName>
    </submittedName>
</protein>
<dbReference type="PANTHER" id="PTHR46254">
    <property type="entry name" value="PROTEIN GVQW1-RELATED"/>
    <property type="match status" value="1"/>
</dbReference>
<dbReference type="Proteomes" id="UP000028761">
    <property type="component" value="Chromosome 5"/>
</dbReference>
<dbReference type="GeneTree" id="ENSGT00940000161627"/>
<evidence type="ECO:0000313" key="2">
    <source>
        <dbReference type="Proteomes" id="UP000028761"/>
    </source>
</evidence>
<dbReference type="Ensembl" id="ENSPANT00000081333.1">
    <property type="protein sequence ID" value="ENSPANP00000050738.1"/>
    <property type="gene ID" value="ENSPANG00000043703.1"/>
</dbReference>
<dbReference type="AlphaFoldDB" id="A0A8I5MZL2"/>
<name>A0A8I5MZL2_PAPAN</name>
<keyword evidence="2" id="KW-1185">Reference proteome</keyword>
<evidence type="ECO:0000313" key="1">
    <source>
        <dbReference type="Ensembl" id="ENSPANP00000050738.1"/>
    </source>
</evidence>